<feature type="transmembrane region" description="Helical" evidence="1">
    <location>
        <begin position="66"/>
        <end position="88"/>
    </location>
</feature>
<evidence type="ECO:0000313" key="2">
    <source>
        <dbReference type="EMBL" id="MDK2595610.1"/>
    </source>
</evidence>
<keyword evidence="1" id="KW-0472">Membrane</keyword>
<proteinExistence type="predicted"/>
<accession>A0ABT7EKQ9</accession>
<dbReference type="RefSeq" id="WP_284137256.1">
    <property type="nucleotide sequence ID" value="NZ_JASJUT010000003.1"/>
</dbReference>
<protein>
    <submittedName>
        <fullName evidence="2">Uncharacterized protein</fullName>
    </submittedName>
</protein>
<keyword evidence="3" id="KW-1185">Reference proteome</keyword>
<reference evidence="2 3" key="1">
    <citation type="submission" date="2023-05" db="EMBL/GenBank/DDBJ databases">
        <title>Pseudoalteromonas ardens sp. nov., Pseudoalteromonas obscura sp. nov., and Pseudoalteromonas umbrosa sp. nov., isolated from the coral Montipora capitata.</title>
        <authorList>
            <person name="Thomas E.M."/>
            <person name="Smith E.M."/>
            <person name="Papke E."/>
            <person name="Shlafstein M.D."/>
            <person name="Oline D.K."/>
            <person name="Videau P."/>
            <person name="Saw J.H."/>
            <person name="Strangman W.K."/>
            <person name="Ushijima B."/>
        </authorList>
    </citation>
    <scope>NUCLEOTIDE SEQUENCE [LARGE SCALE GENOMIC DNA]</scope>
    <source>
        <strain evidence="2 3">P94</strain>
    </source>
</reference>
<gene>
    <name evidence="2" type="ORF">QNM18_11180</name>
</gene>
<dbReference type="Proteomes" id="UP001231915">
    <property type="component" value="Unassembled WGS sequence"/>
</dbReference>
<evidence type="ECO:0000313" key="3">
    <source>
        <dbReference type="Proteomes" id="UP001231915"/>
    </source>
</evidence>
<keyword evidence="1" id="KW-1133">Transmembrane helix</keyword>
<keyword evidence="1" id="KW-0812">Transmembrane</keyword>
<name>A0ABT7EKQ9_9GAMM</name>
<evidence type="ECO:0000256" key="1">
    <source>
        <dbReference type="SAM" id="Phobius"/>
    </source>
</evidence>
<sequence length="94" mass="10723">MIYAIITLIIWGLLAAYEVEFVKRTAEDLPSENAHSILPPELTEVRRALTDSSPLAMLVSERRKKVYFGLIWCKRLSFLAALVAIGYLQLLNRM</sequence>
<organism evidence="2 3">
    <name type="scientific">Pseudoalteromonas obscura</name>
    <dbReference type="NCBI Taxonomy" id="3048491"/>
    <lineage>
        <taxon>Bacteria</taxon>
        <taxon>Pseudomonadati</taxon>
        <taxon>Pseudomonadota</taxon>
        <taxon>Gammaproteobacteria</taxon>
        <taxon>Alteromonadales</taxon>
        <taxon>Pseudoalteromonadaceae</taxon>
        <taxon>Pseudoalteromonas</taxon>
    </lineage>
</organism>
<comment type="caution">
    <text evidence="2">The sequence shown here is derived from an EMBL/GenBank/DDBJ whole genome shotgun (WGS) entry which is preliminary data.</text>
</comment>
<dbReference type="EMBL" id="JASJUT010000003">
    <property type="protein sequence ID" value="MDK2595610.1"/>
    <property type="molecule type" value="Genomic_DNA"/>
</dbReference>